<feature type="transmembrane region" description="Helical" evidence="5">
    <location>
        <begin position="98"/>
        <end position="117"/>
    </location>
</feature>
<gene>
    <name evidence="8" type="primary">frzCD_1</name>
    <name evidence="8" type="ORF">ENSA7_49250</name>
</gene>
<evidence type="ECO:0000259" key="6">
    <source>
        <dbReference type="PROSITE" id="PS50111"/>
    </source>
</evidence>
<evidence type="ECO:0000256" key="2">
    <source>
        <dbReference type="ARBA" id="ARBA00029447"/>
    </source>
</evidence>
<evidence type="ECO:0000256" key="1">
    <source>
        <dbReference type="ARBA" id="ARBA00022500"/>
    </source>
</evidence>
<dbReference type="PANTHER" id="PTHR43531:SF11">
    <property type="entry name" value="METHYL-ACCEPTING CHEMOTAXIS PROTEIN 3"/>
    <property type="match status" value="1"/>
</dbReference>
<dbReference type="PROSITE" id="PS50885">
    <property type="entry name" value="HAMP"/>
    <property type="match status" value="1"/>
</dbReference>
<proteinExistence type="inferred from homology"/>
<accession>A0A2S9YIX6</accession>
<organism evidence="8 9">
    <name type="scientific">Enhygromyxa salina</name>
    <dbReference type="NCBI Taxonomy" id="215803"/>
    <lineage>
        <taxon>Bacteria</taxon>
        <taxon>Pseudomonadati</taxon>
        <taxon>Myxococcota</taxon>
        <taxon>Polyangia</taxon>
        <taxon>Nannocystales</taxon>
        <taxon>Nannocystaceae</taxon>
        <taxon>Enhygromyxa</taxon>
    </lineage>
</organism>
<dbReference type="Pfam" id="PF00672">
    <property type="entry name" value="HAMP"/>
    <property type="match status" value="1"/>
</dbReference>
<evidence type="ECO:0000313" key="8">
    <source>
        <dbReference type="EMBL" id="PRQ04992.1"/>
    </source>
</evidence>
<feature type="domain" description="Methyl-accepting transducer" evidence="6">
    <location>
        <begin position="420"/>
        <end position="649"/>
    </location>
</feature>
<evidence type="ECO:0000256" key="4">
    <source>
        <dbReference type="SAM" id="MobiDB-lite"/>
    </source>
</evidence>
<name>A0A2S9YIX6_9BACT</name>
<feature type="transmembrane region" description="Helical" evidence="5">
    <location>
        <begin position="12"/>
        <end position="32"/>
    </location>
</feature>
<feature type="transmembrane region" description="Helical" evidence="5">
    <location>
        <begin position="129"/>
        <end position="150"/>
    </location>
</feature>
<dbReference type="Pfam" id="PF00015">
    <property type="entry name" value="MCPsignal"/>
    <property type="match status" value="1"/>
</dbReference>
<dbReference type="CDD" id="cd06225">
    <property type="entry name" value="HAMP"/>
    <property type="match status" value="1"/>
</dbReference>
<dbReference type="EMBL" id="PVNL01000100">
    <property type="protein sequence ID" value="PRQ04992.1"/>
    <property type="molecule type" value="Genomic_DNA"/>
</dbReference>
<keyword evidence="5" id="KW-0472">Membrane</keyword>
<dbReference type="GO" id="GO:0007165">
    <property type="term" value="P:signal transduction"/>
    <property type="evidence" value="ECO:0007669"/>
    <property type="project" value="UniProtKB-KW"/>
</dbReference>
<feature type="compositionally biased region" description="Basic and acidic residues" evidence="4">
    <location>
        <begin position="658"/>
        <end position="667"/>
    </location>
</feature>
<keyword evidence="5" id="KW-0812">Transmembrane</keyword>
<evidence type="ECO:0000313" key="9">
    <source>
        <dbReference type="Proteomes" id="UP000238823"/>
    </source>
</evidence>
<dbReference type="InterPro" id="IPR004089">
    <property type="entry name" value="MCPsignal_dom"/>
</dbReference>
<dbReference type="InterPro" id="IPR051310">
    <property type="entry name" value="MCP_chemotaxis"/>
</dbReference>
<dbReference type="SUPFAM" id="SSF58104">
    <property type="entry name" value="Methyl-accepting chemotaxis protein (MCP) signaling domain"/>
    <property type="match status" value="1"/>
</dbReference>
<dbReference type="PROSITE" id="PS50111">
    <property type="entry name" value="CHEMOTAXIS_TRANSDUC_2"/>
    <property type="match status" value="1"/>
</dbReference>
<keyword evidence="1" id="KW-0145">Chemotaxis</keyword>
<evidence type="ECO:0000256" key="5">
    <source>
        <dbReference type="SAM" id="Phobius"/>
    </source>
</evidence>
<feature type="transmembrane region" description="Helical" evidence="5">
    <location>
        <begin position="184"/>
        <end position="204"/>
    </location>
</feature>
<reference evidence="8 9" key="1">
    <citation type="submission" date="2018-03" db="EMBL/GenBank/DDBJ databases">
        <title>Draft Genome Sequences of the Obligatory Marine Myxobacteria Enhygromyxa salina SWB007.</title>
        <authorList>
            <person name="Poehlein A."/>
            <person name="Moghaddam J.A."/>
            <person name="Harms H."/>
            <person name="Alanjari M."/>
            <person name="Koenig G.M."/>
            <person name="Daniel R."/>
            <person name="Schaeberle T.F."/>
        </authorList>
    </citation>
    <scope>NUCLEOTIDE SEQUENCE [LARGE SCALE GENOMIC DNA]</scope>
    <source>
        <strain evidence="8 9">SWB007</strain>
    </source>
</reference>
<comment type="similarity">
    <text evidence="2">Belongs to the methyl-accepting chemotaxis (MCP) protein family.</text>
</comment>
<comment type="caution">
    <text evidence="8">The sequence shown here is derived from an EMBL/GenBank/DDBJ whole genome shotgun (WGS) entry which is preliminary data.</text>
</comment>
<feature type="compositionally biased region" description="Basic and acidic residues" evidence="4">
    <location>
        <begin position="674"/>
        <end position="698"/>
    </location>
</feature>
<evidence type="ECO:0000259" key="7">
    <source>
        <dbReference type="PROSITE" id="PS50885"/>
    </source>
</evidence>
<dbReference type="Proteomes" id="UP000238823">
    <property type="component" value="Unassembled WGS sequence"/>
</dbReference>
<dbReference type="GO" id="GO:0016020">
    <property type="term" value="C:membrane"/>
    <property type="evidence" value="ECO:0007669"/>
    <property type="project" value="InterPro"/>
</dbReference>
<dbReference type="RefSeq" id="WP_106091822.1">
    <property type="nucleotide sequence ID" value="NZ_PVNL01000100.1"/>
</dbReference>
<dbReference type="SMART" id="SM00283">
    <property type="entry name" value="MA"/>
    <property type="match status" value="1"/>
</dbReference>
<feature type="domain" description="HAMP" evidence="7">
    <location>
        <begin position="331"/>
        <end position="386"/>
    </location>
</feature>
<dbReference type="OrthoDB" id="9787709at2"/>
<evidence type="ECO:0000256" key="3">
    <source>
        <dbReference type="PROSITE-ProRule" id="PRU00284"/>
    </source>
</evidence>
<protein>
    <submittedName>
        <fullName evidence="8">Frizzy aggregation protein FrzCD</fullName>
    </submittedName>
</protein>
<sequence length="698" mass="75272">MRDWTTSWRTLAWFQLIEAPFVVLLALGWATLLSVELAAVWVPAVVVSVIRWFTTTTYLKLELAPIDGWRDAASSHDDARLLAAGEALQRAPTRFMRVFSLAWVASFLVATIYVWVGMAETAPIGRGELVAVGLMLVAILSGGWSFAFSVTTKLLNRERVAVSRVLTERGLRVSAPRTSLSARLIFLMLCYVTAAGSLIAVVGVSTNAAFNRYHGVAELVRLGSVEADRIAAGRAPERGRIVDAAGLPPVPVNAALDQLPELPVHPIHGPTRVSLDRRSARASVAIPLAAGRWLVLEGPLTRDDDHYVLMLLVFGLVLAIWGPITAVLTTDSLIDPLRQIEASMHRLVEVGDVSELEPLPIMQADELGALTHSFNRVVDNLRGLSSAALAVARGDLSIVIEQPGELPDAFRGMLEQLHQMVVEIRDTAVEVAAASAEIHAAAQVQEAAAGETSSNVSEMSATVSSLAESAERITIKANDVLDNAERTLATTDAMVIKINDLSTRAGGVGELLEVIRDVADRSDLLALNGSLEATRAGEAGRGFALVAAEMRRLAERVTGTVADVRGQVAGIKGSSASTVMATEGNRKLANDTANAAREIFEVTRRQSEATGQVSETMQTMAQFVITASAATSQTRAAAEGLRQRVEDLDRLTRQFELRDGAAGEARPKLPARYRLGDQPDPDRDQHDRDQREVSRRRQ</sequence>
<dbReference type="InterPro" id="IPR003660">
    <property type="entry name" value="HAMP_dom"/>
</dbReference>
<dbReference type="GO" id="GO:0006935">
    <property type="term" value="P:chemotaxis"/>
    <property type="evidence" value="ECO:0007669"/>
    <property type="project" value="UniProtKB-KW"/>
</dbReference>
<feature type="transmembrane region" description="Helical" evidence="5">
    <location>
        <begin position="307"/>
        <end position="328"/>
    </location>
</feature>
<dbReference type="AlphaFoldDB" id="A0A2S9YIX6"/>
<keyword evidence="5" id="KW-1133">Transmembrane helix</keyword>
<keyword evidence="3" id="KW-0807">Transducer</keyword>
<feature type="region of interest" description="Disordered" evidence="4">
    <location>
        <begin position="658"/>
        <end position="698"/>
    </location>
</feature>
<dbReference type="PANTHER" id="PTHR43531">
    <property type="entry name" value="PROTEIN ICFG"/>
    <property type="match status" value="1"/>
</dbReference>
<dbReference type="Gene3D" id="1.10.287.950">
    <property type="entry name" value="Methyl-accepting chemotaxis protein"/>
    <property type="match status" value="1"/>
</dbReference>